<comment type="subcellular location">
    <subcellularLocation>
        <location evidence="2">Cytoplasm</location>
    </subcellularLocation>
</comment>
<dbReference type="CDD" id="cd00807">
    <property type="entry name" value="GlnRS_core"/>
    <property type="match status" value="1"/>
</dbReference>
<feature type="domain" description="Phytochrome chromophore attachment site" evidence="21">
    <location>
        <begin position="218"/>
        <end position="391"/>
    </location>
</feature>
<evidence type="ECO:0000256" key="3">
    <source>
        <dbReference type="ARBA" id="ARBA00008235"/>
    </source>
</evidence>
<evidence type="ECO:0000256" key="19">
    <source>
        <dbReference type="ARBA" id="ARBA00048351"/>
    </source>
</evidence>
<comment type="caution">
    <text evidence="24">The sequence shown here is derived from an EMBL/GenBank/DDBJ whole genome shotgun (WGS) entry which is preliminary data.</text>
</comment>
<dbReference type="Pfam" id="PF00989">
    <property type="entry name" value="PAS"/>
    <property type="match status" value="1"/>
</dbReference>
<evidence type="ECO:0000256" key="9">
    <source>
        <dbReference type="ARBA" id="ARBA00022606"/>
    </source>
</evidence>
<name>A0A540KS10_MALBA</name>
<evidence type="ECO:0000256" key="2">
    <source>
        <dbReference type="ARBA" id="ARBA00004496"/>
    </source>
</evidence>
<dbReference type="Pfam" id="PF02518">
    <property type="entry name" value="HATPase_c"/>
    <property type="match status" value="1"/>
</dbReference>
<dbReference type="Gene3D" id="1.20.1050.130">
    <property type="match status" value="1"/>
</dbReference>
<dbReference type="Gene3D" id="3.30.450.40">
    <property type="match status" value="1"/>
</dbReference>
<dbReference type="InterPro" id="IPR005467">
    <property type="entry name" value="His_kinase_dom"/>
</dbReference>
<dbReference type="GO" id="GO:0009791">
    <property type="term" value="P:post-embryonic development"/>
    <property type="evidence" value="ECO:0007669"/>
    <property type="project" value="UniProtKB-ARBA"/>
</dbReference>
<dbReference type="GO" id="GO:0009881">
    <property type="term" value="F:photoreceptor activity"/>
    <property type="evidence" value="ECO:0007669"/>
    <property type="project" value="UniProtKB-KW"/>
</dbReference>
<dbReference type="STRING" id="106549.A0A540KS10"/>
<dbReference type="PANTHER" id="PTHR43097:SF5">
    <property type="entry name" value="GLUTAMATE--TRNA LIGASE"/>
    <property type="match status" value="1"/>
</dbReference>
<dbReference type="InterPro" id="IPR029016">
    <property type="entry name" value="GAF-like_dom_sf"/>
</dbReference>
<dbReference type="CDD" id="cd10289">
    <property type="entry name" value="GST_C_AaRS_like"/>
    <property type="match status" value="1"/>
</dbReference>
<dbReference type="InterPro" id="IPR013654">
    <property type="entry name" value="PAS_2"/>
</dbReference>
<dbReference type="Gene3D" id="3.30.565.10">
    <property type="entry name" value="Histidine kinase-like ATPase, C-terminal domain"/>
    <property type="match status" value="1"/>
</dbReference>
<sequence>MSSSRPSNSSSNPGRSRHSSRIIAQTTVDAKIHADFEESGGSFDYSNSVRIGSSVGGDQQPRSDKVTTAYLHNIQKGKTIQPFGCLLALDEKTLKVIAYSANAPEMLTTVNHAVPSVGESPVLGIGTDIRTIFTAPSSSALHKAFGFGEVSLLNPILVHCKTSGKPFYAITHRVTGSLIIDFEPVKPYEVPMSAAGALQSYKLAAKAIARLQSLPSGSMERLCDTMVQEVFELTGYDRVMTYKFHDDDHGEVVSELTKPGLEPYLGLHYPSTDIPQAARFLFMKNKVRMIVDCGAKLVKVFQDEKLPLDLTLCGSTLRAPHSCHLEYMKNMNSIASLVMAVVVNEGDDEVRDPDSVPPQKRKRLWGLVVCHNTSPRFVAFPLRYACEFLTQVFAIHVNKEIEMEDQMVEKNILRTQTLLCDMLLRDAPLGIMSQSPNVMDLVKCDGAALLYKNKVWRLGMTPSDFQLHDIASWLSEYHMDSTGLSTDSLYDAGFPGALALGDVVCGMAAVWITSKDVLFWLRSHTAAEIRWGGAKHETGEKDDGSKMHPRSSFKAFLEVVKTRSLPWKDYEMDAIHSLQLILRNAFKDVETTLEANTKAINVRLSDLKLEGMEELEAVTSEMVRLIETATVPILAVDVDGLVNGWNTKIDELIGLPVDEAIGKHLLTLVEDSSTSVVKKMLDSALHAQQQLLHTSAQCQHQLNKILDDSDLDTIIDGYLDLEMVEFTLHEVLNAAVSQVMIKSNAKSVRIVHNAEEDIMTEMLYGDSLRLQQVIADFLAVSVSFMPTGGQLTIEANLTKDRLGQSVQLVHLELRITHAGGGIPEGLLNQMFGNNGDISEEGISLLISSKLVKLMNGDVRYLREEGRSTFMISVELAAANKITLEQCVKKNNRRRNAANQATSPGAKSTPWIQMMDIKAVSFAAENPPLAELLAAKLAGISLPTDASLPPDSPYSLQFSNGLKLHGKNVLLRYIGRIAKLYGDNPLEAGKIDEWLEYAPVLSQGSAFESACKHLDDYLGSSTFFANQSLSIADIAIWSGLAVRSAFGCQKGKSRTGPNTFFLAGTGKRWESLRNSKKYPNLSRWFNSLLAEYGDALNEVTATFIGKKGSGKPTATKTKGTQADQQLKGVNGDVSEKGKAGSKPTSEVDLPEAEVGKVRLRFAPEPSGYLHIGHSKAALLNQYFAQRYKGQLIVRFDDTNPDKESNEFVDNLLKDIETLGIKYETVTYTSDYFPQLMEMAENLIRQGKAYVDDTPREEMKKERMDGIESKCRNNSVEENLKLWNEMIAGSKRGKECCVRGKLDMQDPNKSLRDPVYYRCNPTPHHRIGSKYNLYPTYDFACPFVDSIEGITHALRSSEYHDRNAQYYRVQEDMGLRKVHIYEFSRLNMVYTLLSKRKLLWFVQNEKVSGWDDPRFPTVQGIVRRGLKVEALIQFILEQGASKNLNLMEWDKLWTINKKIIDPVCPRHTAVIEERRVLLTLTNGPEKPFVRIIPRHKKYEGAGEKATTYTRRIWLDYADAESIKVDEEVTLMDWGNAIVKGIEKDTDGNLKLTGVLHPEGSVKTTKLKLTWLPESDELVKLSLMEFDHLITKKKLEEDEDFVDVVNPCTEKDTAALGDSNMRNLKRGDILQLERKGYFRCDVPYLRPSKPVVLFAIPDGRQQTGSK</sequence>
<dbReference type="InterPro" id="IPR036282">
    <property type="entry name" value="Glutathione-S-Trfase_C_sf"/>
</dbReference>
<dbReference type="Proteomes" id="UP000315295">
    <property type="component" value="Unassembled WGS sequence"/>
</dbReference>
<dbReference type="InterPro" id="IPR000014">
    <property type="entry name" value="PAS"/>
</dbReference>
<dbReference type="Pfam" id="PF20974">
    <property type="entry name" value="tRNA-synt_1c_C2"/>
    <property type="match status" value="1"/>
</dbReference>
<evidence type="ECO:0000313" key="24">
    <source>
        <dbReference type="EMBL" id="TQD77013.1"/>
    </source>
</evidence>
<evidence type="ECO:0000256" key="6">
    <source>
        <dbReference type="ARBA" id="ARBA00022490"/>
    </source>
</evidence>
<evidence type="ECO:0000256" key="8">
    <source>
        <dbReference type="ARBA" id="ARBA00022598"/>
    </source>
</evidence>
<dbReference type="Pfam" id="PF00749">
    <property type="entry name" value="tRNA-synt_1c"/>
    <property type="match status" value="1"/>
</dbReference>
<dbReference type="SMART" id="SM00091">
    <property type="entry name" value="PAS"/>
    <property type="match status" value="1"/>
</dbReference>
<organism evidence="24 25">
    <name type="scientific">Malus baccata</name>
    <name type="common">Siberian crab apple</name>
    <name type="synonym">Pyrus baccata</name>
    <dbReference type="NCBI Taxonomy" id="106549"/>
    <lineage>
        <taxon>Eukaryota</taxon>
        <taxon>Viridiplantae</taxon>
        <taxon>Streptophyta</taxon>
        <taxon>Embryophyta</taxon>
        <taxon>Tracheophyta</taxon>
        <taxon>Spermatophyta</taxon>
        <taxon>Magnoliopsida</taxon>
        <taxon>eudicotyledons</taxon>
        <taxon>Gunneridae</taxon>
        <taxon>Pentapetalae</taxon>
        <taxon>rosids</taxon>
        <taxon>fabids</taxon>
        <taxon>Rosales</taxon>
        <taxon>Rosaceae</taxon>
        <taxon>Amygdaloideae</taxon>
        <taxon>Maleae</taxon>
        <taxon>Malus</taxon>
    </lineage>
</organism>
<dbReference type="InterPro" id="IPR035965">
    <property type="entry name" value="PAS-like_dom_sf"/>
</dbReference>
<dbReference type="Gene3D" id="3.40.50.620">
    <property type="entry name" value="HUPs"/>
    <property type="match status" value="1"/>
</dbReference>
<keyword evidence="15" id="KW-0030">Aminoacyl-tRNA synthetase</keyword>
<evidence type="ECO:0000259" key="23">
    <source>
        <dbReference type="PROSITE" id="PS50112"/>
    </source>
</evidence>
<dbReference type="GO" id="GO:0005524">
    <property type="term" value="F:ATP binding"/>
    <property type="evidence" value="ECO:0007669"/>
    <property type="project" value="UniProtKB-KW"/>
</dbReference>
<dbReference type="SMART" id="SM00387">
    <property type="entry name" value="HATPase_c"/>
    <property type="match status" value="1"/>
</dbReference>
<dbReference type="SUPFAM" id="SSF50715">
    <property type="entry name" value="Ribosomal protein L25-like"/>
    <property type="match status" value="1"/>
</dbReference>
<comment type="function">
    <text evidence="1">Regulatory photoreceptor which exists in two forms that are reversibly interconvertible by light: the Pr form that absorbs maximally in the red region of the spectrum and the Pfr form that absorbs maximally in the far-red region. Photoconversion of Pr to Pfr induces an array of morphogenic responses, whereas reconversion of Pfr to Pr cancels the induction of those responses. Pfr controls the expression of a number of nuclear genes including those encoding the small subunit of ribulose-bisphosphate carboxylase, chlorophyll A/B binding protein, protochlorophyllide reductase, rRNA, etc. It also controls the expression of its own gene(s) in a negative feedback fashion.</text>
</comment>
<keyword evidence="10" id="KW-0547">Nucleotide-binding</keyword>
<gene>
    <name evidence="24" type="ORF">C1H46_037459</name>
</gene>
<dbReference type="GO" id="GO:0005829">
    <property type="term" value="C:cytosol"/>
    <property type="evidence" value="ECO:0007669"/>
    <property type="project" value="TreeGrafter"/>
</dbReference>
<dbReference type="GO" id="GO:0006424">
    <property type="term" value="P:glutamyl-tRNA aminoacylation"/>
    <property type="evidence" value="ECO:0007669"/>
    <property type="project" value="InterPro"/>
</dbReference>
<dbReference type="InterPro" id="IPR011035">
    <property type="entry name" value="Ribosomal_bL25/Gln-tRNA_synth"/>
</dbReference>
<evidence type="ECO:0000256" key="4">
    <source>
        <dbReference type="ARBA" id="ARBA00008927"/>
    </source>
</evidence>
<dbReference type="CDD" id="cd00130">
    <property type="entry name" value="PAS"/>
    <property type="match status" value="1"/>
</dbReference>
<keyword evidence="13" id="KW-0157">Chromophore</keyword>
<dbReference type="FunFam" id="3.90.800.10:FF:000001">
    <property type="entry name" value="Glutamine--tRNA ligase"/>
    <property type="match status" value="1"/>
</dbReference>
<dbReference type="InterPro" id="IPR050132">
    <property type="entry name" value="Gln/Glu-tRNA_Ligase"/>
</dbReference>
<dbReference type="SUPFAM" id="SSF52374">
    <property type="entry name" value="Nucleotidylyl transferase"/>
    <property type="match status" value="1"/>
</dbReference>
<dbReference type="InterPro" id="IPR020056">
    <property type="entry name" value="Rbsml_bL25/Gln-tRNA_synth_N"/>
</dbReference>
<evidence type="ECO:0000256" key="14">
    <source>
        <dbReference type="ARBA" id="ARBA00023015"/>
    </source>
</evidence>
<dbReference type="InterPro" id="IPR020059">
    <property type="entry name" value="Glu/Gln-tRNA-synth_Ib_codon-bd"/>
</dbReference>
<evidence type="ECO:0000256" key="15">
    <source>
        <dbReference type="ARBA" id="ARBA00023146"/>
    </source>
</evidence>
<dbReference type="Gene3D" id="2.40.240.10">
    <property type="entry name" value="Ribosomal Protein L25, Chain P"/>
    <property type="match status" value="1"/>
</dbReference>
<dbReference type="InterPro" id="IPR020058">
    <property type="entry name" value="Glu/Gln-tRNA-synth_Ib_cat-dom"/>
</dbReference>
<keyword evidence="11" id="KW-0067">ATP-binding</keyword>
<dbReference type="GO" id="GO:0017102">
    <property type="term" value="C:methionyl glutamyl tRNA synthetase complex"/>
    <property type="evidence" value="ECO:0007669"/>
    <property type="project" value="TreeGrafter"/>
</dbReference>
<feature type="domain" description="PAS" evidence="23">
    <location>
        <begin position="618"/>
        <end position="688"/>
    </location>
</feature>
<dbReference type="InterPro" id="IPR004526">
    <property type="entry name" value="Glu-tRNA-synth_arc/euk"/>
</dbReference>
<dbReference type="Gene3D" id="3.30.450.270">
    <property type="match status" value="1"/>
</dbReference>
<keyword evidence="9" id="KW-0716">Sensory transduction</keyword>
<keyword evidence="6" id="KW-0963">Cytoplasm</keyword>
<evidence type="ECO:0000259" key="21">
    <source>
        <dbReference type="PROSITE" id="PS50046"/>
    </source>
</evidence>
<dbReference type="FunFam" id="3.40.50.620:FF:000070">
    <property type="entry name" value="Bifunctional glutamate/proline--tRNA ligase"/>
    <property type="match status" value="1"/>
</dbReference>
<feature type="region of interest" description="Disordered" evidence="20">
    <location>
        <begin position="1"/>
        <end position="24"/>
    </location>
</feature>
<dbReference type="PROSITE" id="PS50109">
    <property type="entry name" value="HIS_KIN"/>
    <property type="match status" value="1"/>
</dbReference>
<dbReference type="PROSITE" id="PS50112">
    <property type="entry name" value="PAS"/>
    <property type="match status" value="1"/>
</dbReference>
<evidence type="ECO:0000256" key="16">
    <source>
        <dbReference type="ARBA" id="ARBA00023163"/>
    </source>
</evidence>
<dbReference type="PRINTS" id="PR01033">
    <property type="entry name" value="PHYTOCHROME"/>
</dbReference>
<dbReference type="NCBIfam" id="TIGR00463">
    <property type="entry name" value="gltX_arch"/>
    <property type="match status" value="1"/>
</dbReference>
<dbReference type="InterPro" id="IPR016132">
    <property type="entry name" value="Phyto_chromo_attachment"/>
</dbReference>
<dbReference type="SMART" id="SM00065">
    <property type="entry name" value="GAF"/>
    <property type="match status" value="1"/>
</dbReference>
<evidence type="ECO:0000256" key="11">
    <source>
        <dbReference type="ARBA" id="ARBA00022840"/>
    </source>
</evidence>
<dbReference type="SUPFAM" id="SSF47616">
    <property type="entry name" value="GST C-terminal domain-like"/>
    <property type="match status" value="1"/>
</dbReference>
<accession>A0A540KS10</accession>
<dbReference type="FunFam" id="3.30.450.270:FF:000001">
    <property type="entry name" value="Phytochrome"/>
    <property type="match status" value="1"/>
</dbReference>
<dbReference type="PANTHER" id="PTHR43097">
    <property type="entry name" value="GLUTAMINE-TRNA LIGASE"/>
    <property type="match status" value="1"/>
</dbReference>
<dbReference type="Pfam" id="PF03950">
    <property type="entry name" value="tRNA-synt_1c_C"/>
    <property type="match status" value="1"/>
</dbReference>
<keyword evidence="17" id="KW-0675">Receptor</keyword>
<keyword evidence="25" id="KW-1185">Reference proteome</keyword>
<dbReference type="PROSITE" id="PS00178">
    <property type="entry name" value="AA_TRNA_LIGASE_I"/>
    <property type="match status" value="1"/>
</dbReference>
<evidence type="ECO:0000256" key="17">
    <source>
        <dbReference type="ARBA" id="ARBA00023170"/>
    </source>
</evidence>
<evidence type="ECO:0000256" key="10">
    <source>
        <dbReference type="ARBA" id="ARBA00022741"/>
    </source>
</evidence>
<dbReference type="InterPro" id="IPR013515">
    <property type="entry name" value="Phytochrome_cen-reg"/>
</dbReference>
<evidence type="ECO:0000256" key="1">
    <source>
        <dbReference type="ARBA" id="ARBA00002479"/>
    </source>
</evidence>
<dbReference type="Pfam" id="PF01590">
    <property type="entry name" value="GAF"/>
    <property type="match status" value="1"/>
</dbReference>
<dbReference type="InterPro" id="IPR036890">
    <property type="entry name" value="HATPase_C_sf"/>
</dbReference>
<evidence type="ECO:0000256" key="18">
    <source>
        <dbReference type="ARBA" id="ARBA00030865"/>
    </source>
</evidence>
<dbReference type="FunFam" id="2.40.240.10:FF:000004">
    <property type="entry name" value="Glutamyl-tRNA synthetase, cytoplasmic"/>
    <property type="match status" value="1"/>
</dbReference>
<evidence type="ECO:0000256" key="13">
    <source>
        <dbReference type="ARBA" id="ARBA00022991"/>
    </source>
</evidence>
<feature type="region of interest" description="Disordered" evidence="20">
    <location>
        <begin position="1106"/>
        <end position="1147"/>
    </location>
</feature>
<dbReference type="GO" id="GO:0017007">
    <property type="term" value="P:protein-bilin linkage"/>
    <property type="evidence" value="ECO:0007669"/>
    <property type="project" value="UniProtKB-ARBA"/>
</dbReference>
<dbReference type="InterPro" id="IPR003018">
    <property type="entry name" value="GAF"/>
</dbReference>
<proteinExistence type="inferred from homology"/>
<dbReference type="GO" id="GO:0009584">
    <property type="term" value="P:detection of visible light"/>
    <property type="evidence" value="ECO:0007669"/>
    <property type="project" value="InterPro"/>
</dbReference>
<dbReference type="GO" id="GO:0048608">
    <property type="term" value="P:reproductive structure development"/>
    <property type="evidence" value="ECO:0007669"/>
    <property type="project" value="UniProtKB-ARBA"/>
</dbReference>
<feature type="compositionally biased region" description="Polar residues" evidence="20">
    <location>
        <begin position="1111"/>
        <end position="1123"/>
    </location>
</feature>
<dbReference type="SUPFAM" id="SSF55785">
    <property type="entry name" value="PYP-like sensor domain (PAS domain)"/>
    <property type="match status" value="2"/>
</dbReference>
<dbReference type="SUPFAM" id="SSF55781">
    <property type="entry name" value="GAF domain-like"/>
    <property type="match status" value="2"/>
</dbReference>
<dbReference type="InterPro" id="IPR001412">
    <property type="entry name" value="aa-tRNA-synth_I_CS"/>
</dbReference>
<evidence type="ECO:0000256" key="12">
    <source>
        <dbReference type="ARBA" id="ARBA00022917"/>
    </source>
</evidence>
<dbReference type="EMBL" id="VIEB01000992">
    <property type="protein sequence ID" value="TQD77013.1"/>
    <property type="molecule type" value="Genomic_DNA"/>
</dbReference>
<evidence type="ECO:0000313" key="25">
    <source>
        <dbReference type="Proteomes" id="UP000315295"/>
    </source>
</evidence>
<keyword evidence="14" id="KW-0805">Transcription regulation</keyword>
<dbReference type="Pfam" id="PF00360">
    <property type="entry name" value="PHY"/>
    <property type="match status" value="1"/>
</dbReference>
<feature type="compositionally biased region" description="Low complexity" evidence="20">
    <location>
        <begin position="1"/>
        <end position="14"/>
    </location>
</feature>
<dbReference type="Pfam" id="PF08446">
    <property type="entry name" value="PAS_2"/>
    <property type="match status" value="1"/>
</dbReference>
<dbReference type="InterPro" id="IPR043150">
    <property type="entry name" value="Phytochrome_PHY_sf"/>
</dbReference>
<dbReference type="InterPro" id="IPR014729">
    <property type="entry name" value="Rossmann-like_a/b/a_fold"/>
</dbReference>
<dbReference type="InterPro" id="IPR013767">
    <property type="entry name" value="PAS_fold"/>
</dbReference>
<evidence type="ECO:0000256" key="7">
    <source>
        <dbReference type="ARBA" id="ARBA00022543"/>
    </source>
</evidence>
<evidence type="ECO:0000259" key="22">
    <source>
        <dbReference type="PROSITE" id="PS50109"/>
    </source>
</evidence>
<dbReference type="HAMAP" id="MF_02076">
    <property type="entry name" value="Glu_tRNA_synth_type2"/>
    <property type="match status" value="1"/>
</dbReference>
<dbReference type="EC" id="6.1.1.17" evidence="5"/>
<dbReference type="PROSITE" id="PS00245">
    <property type="entry name" value="PHYTOCHROME_1"/>
    <property type="match status" value="1"/>
</dbReference>
<dbReference type="InterPro" id="IPR013516">
    <property type="entry name" value="Phyto_chromo_BS"/>
</dbReference>
<dbReference type="PROSITE" id="PS50046">
    <property type="entry name" value="PHYTOCHROME_2"/>
    <property type="match status" value="1"/>
</dbReference>
<dbReference type="GO" id="GO:0006355">
    <property type="term" value="P:regulation of DNA-templated transcription"/>
    <property type="evidence" value="ECO:0007669"/>
    <property type="project" value="InterPro"/>
</dbReference>
<evidence type="ECO:0000256" key="20">
    <source>
        <dbReference type="SAM" id="MobiDB-lite"/>
    </source>
</evidence>
<dbReference type="InterPro" id="IPR003594">
    <property type="entry name" value="HATPase_dom"/>
</dbReference>
<protein>
    <recommendedName>
        <fullName evidence="5">glutamate--tRNA ligase</fullName>
        <ecNumber evidence="5">6.1.1.17</ecNumber>
    </recommendedName>
    <alternativeName>
        <fullName evidence="18">Glutamyl-tRNA synthetase</fullName>
    </alternativeName>
</protein>
<comment type="similarity">
    <text evidence="4">Belongs to the class-I aminoacyl-tRNA synthetase family. Glutamate--tRNA ligase type 2 subfamily.</text>
</comment>
<dbReference type="InterPro" id="IPR001294">
    <property type="entry name" value="Phytochrome"/>
</dbReference>
<dbReference type="InterPro" id="IPR049437">
    <property type="entry name" value="tRNA-synt_1c_C2"/>
</dbReference>
<keyword evidence="16" id="KW-0804">Transcription</keyword>
<keyword evidence="7" id="KW-0600">Photoreceptor protein</keyword>
<comment type="catalytic activity">
    <reaction evidence="19">
        <text>tRNA(Glu) + L-glutamate + ATP = L-glutamyl-tRNA(Glu) + AMP + diphosphate</text>
        <dbReference type="Rhea" id="RHEA:23540"/>
        <dbReference type="Rhea" id="RHEA-COMP:9663"/>
        <dbReference type="Rhea" id="RHEA-COMP:9680"/>
        <dbReference type="ChEBI" id="CHEBI:29985"/>
        <dbReference type="ChEBI" id="CHEBI:30616"/>
        <dbReference type="ChEBI" id="CHEBI:33019"/>
        <dbReference type="ChEBI" id="CHEBI:78442"/>
        <dbReference type="ChEBI" id="CHEBI:78520"/>
        <dbReference type="ChEBI" id="CHEBI:456215"/>
        <dbReference type="EC" id="6.1.1.17"/>
    </reaction>
</comment>
<keyword evidence="12" id="KW-0648">Protein biosynthesis</keyword>
<dbReference type="SUPFAM" id="SSF55874">
    <property type="entry name" value="ATPase domain of HSP90 chaperone/DNA topoisomerase II/histidine kinase"/>
    <property type="match status" value="1"/>
</dbReference>
<feature type="domain" description="Histidine kinase" evidence="22">
    <location>
        <begin position="701"/>
        <end position="877"/>
    </location>
</feature>
<reference evidence="24 25" key="1">
    <citation type="journal article" date="2019" name="G3 (Bethesda)">
        <title>Sequencing of a Wild Apple (Malus baccata) Genome Unravels the Differences Between Cultivated and Wild Apple Species Regarding Disease Resistance and Cold Tolerance.</title>
        <authorList>
            <person name="Chen X."/>
        </authorList>
    </citation>
    <scope>NUCLEOTIDE SEQUENCE [LARGE SCALE GENOMIC DNA]</scope>
    <source>
        <strain evidence="25">cv. Shandingzi</strain>
        <tissue evidence="24">Leaves</tissue>
    </source>
</reference>
<dbReference type="Gene3D" id="3.30.450.20">
    <property type="entry name" value="PAS domain"/>
    <property type="match status" value="2"/>
</dbReference>
<dbReference type="GO" id="GO:0004818">
    <property type="term" value="F:glutamate-tRNA ligase activity"/>
    <property type="evidence" value="ECO:0007669"/>
    <property type="project" value="UniProtKB-EC"/>
</dbReference>
<keyword evidence="8" id="KW-0436">Ligase</keyword>
<comment type="similarity">
    <text evidence="3">Belongs to the phytochrome family.</text>
</comment>
<evidence type="ECO:0000256" key="5">
    <source>
        <dbReference type="ARBA" id="ARBA00012835"/>
    </source>
</evidence>